<dbReference type="Proteomes" id="UP000270048">
    <property type="component" value="Segment"/>
</dbReference>
<evidence type="ECO:0000313" key="2">
    <source>
        <dbReference type="Proteomes" id="UP000270048"/>
    </source>
</evidence>
<sequence>MARSKIHNQLVEDTRIKPEFRKEVSRKASLANKRLARLEKNGLTDSPAYQKFMEGGGERFSIRGKTGSELTKELIKINNFIEMKTSTVKGLNQVLKDTADRVGVEYKDIKQLQQYSSKFFELYNKSMQYLDTVENLGHAFDSTEVMETVRQLVKQEKIDLTDSEAALDEMIKRVSDMLTDINNHDEEIEGRDWYRLI</sequence>
<organism evidence="1 2">
    <name type="scientific">Salmonella phage Astrid</name>
    <dbReference type="NCBI Taxonomy" id="2483851"/>
    <lineage>
        <taxon>Viruses</taxon>
        <taxon>Duplodnaviria</taxon>
        <taxon>Heunggongvirae</taxon>
        <taxon>Uroviricota</taxon>
        <taxon>Caudoviricetes</taxon>
        <taxon>Astrithrvirus</taxon>
        <taxon>Astrithrvirus astrithr</taxon>
    </lineage>
</organism>
<protein>
    <submittedName>
        <fullName evidence="1">Uncharacterized protein</fullName>
    </submittedName>
</protein>
<dbReference type="EMBL" id="MK080312">
    <property type="protein sequence ID" value="AZF88295.1"/>
    <property type="molecule type" value="Genomic_DNA"/>
</dbReference>
<name>A0A3G8F2U3_9CAUD</name>
<reference evidence="2" key="1">
    <citation type="submission" date="2018-10" db="EMBL/GenBank/DDBJ databases">
        <authorList>
            <person name="Olsen N.S."/>
            <person name="Kot W."/>
            <person name="Hansen L.H."/>
        </authorList>
    </citation>
    <scope>NUCLEOTIDE SEQUENCE [LARGE SCALE GENOMIC DNA]</scope>
</reference>
<proteinExistence type="predicted"/>
<evidence type="ECO:0000313" key="1">
    <source>
        <dbReference type="EMBL" id="AZF88295.1"/>
    </source>
</evidence>
<accession>A0A3G8F2U3</accession>